<dbReference type="InterPro" id="IPR002716">
    <property type="entry name" value="PIN_dom"/>
</dbReference>
<dbReference type="Pfam" id="PF01850">
    <property type="entry name" value="PIN"/>
    <property type="match status" value="1"/>
</dbReference>
<gene>
    <name evidence="2" type="ORF">SAMN02982917_5858</name>
</gene>
<dbReference type="InterPro" id="IPR052919">
    <property type="entry name" value="TA_system_RNase"/>
</dbReference>
<dbReference type="CDD" id="cd09872">
    <property type="entry name" value="PIN_Sll0205-like"/>
    <property type="match status" value="1"/>
</dbReference>
<feature type="domain" description="PIN" evidence="1">
    <location>
        <begin position="4"/>
        <end position="118"/>
    </location>
</feature>
<dbReference type="AlphaFoldDB" id="A0A1X7HFS8"/>
<dbReference type="SUPFAM" id="SSF88723">
    <property type="entry name" value="PIN domain-like"/>
    <property type="match status" value="1"/>
</dbReference>
<name>A0A1X7HFS8_9PROT</name>
<dbReference type="EMBL" id="FXAK01000007">
    <property type="protein sequence ID" value="SMF84795.1"/>
    <property type="molecule type" value="Genomic_DNA"/>
</dbReference>
<evidence type="ECO:0000313" key="2">
    <source>
        <dbReference type="EMBL" id="SMF84795.1"/>
    </source>
</evidence>
<dbReference type="PANTHER" id="PTHR36173">
    <property type="entry name" value="RIBONUCLEASE VAPC16-RELATED"/>
    <property type="match status" value="1"/>
</dbReference>
<dbReference type="RefSeq" id="WP_085090534.1">
    <property type="nucleotide sequence ID" value="NZ_FXAK01000007.1"/>
</dbReference>
<dbReference type="Proteomes" id="UP000192936">
    <property type="component" value="Unassembled WGS sequence"/>
</dbReference>
<dbReference type="OrthoDB" id="9798990at2"/>
<evidence type="ECO:0000259" key="1">
    <source>
        <dbReference type="Pfam" id="PF01850"/>
    </source>
</evidence>
<dbReference type="Gene3D" id="3.40.50.1010">
    <property type="entry name" value="5'-nuclease"/>
    <property type="match status" value="1"/>
</dbReference>
<evidence type="ECO:0000313" key="3">
    <source>
        <dbReference type="Proteomes" id="UP000192936"/>
    </source>
</evidence>
<dbReference type="InterPro" id="IPR041705">
    <property type="entry name" value="PIN_Sll0205"/>
</dbReference>
<sequence>MKLLLDSHVLLWLATDDPKLGPAVRTLIADGSSTVLASIASLWELTIKVGLGKLTLPTGFHRLLVENGLTILPIDVHHIDRLDRLPRHHGDPFDRMLIAQAQADGLTLVSADRTIRLYDVPVLWS</sequence>
<dbReference type="STRING" id="286727.SAMN02982917_5858"/>
<dbReference type="PANTHER" id="PTHR36173:SF2">
    <property type="entry name" value="RIBONUCLEASE VAPC16"/>
    <property type="match status" value="1"/>
</dbReference>
<protein>
    <submittedName>
        <fullName evidence="2">PIN domain nuclease, a component of toxin-antitoxin system (PIN domain)</fullName>
    </submittedName>
</protein>
<reference evidence="2 3" key="1">
    <citation type="submission" date="2017-04" db="EMBL/GenBank/DDBJ databases">
        <authorList>
            <person name="Afonso C.L."/>
            <person name="Miller P.J."/>
            <person name="Scott M.A."/>
            <person name="Spackman E."/>
            <person name="Goraichik I."/>
            <person name="Dimitrov K.M."/>
            <person name="Suarez D.L."/>
            <person name="Swayne D.E."/>
        </authorList>
    </citation>
    <scope>NUCLEOTIDE SEQUENCE [LARGE SCALE GENOMIC DNA]</scope>
    <source>
        <strain evidence="2 3">A2P</strain>
    </source>
</reference>
<accession>A0A1X7HFS8</accession>
<dbReference type="InterPro" id="IPR029060">
    <property type="entry name" value="PIN-like_dom_sf"/>
</dbReference>
<proteinExistence type="predicted"/>
<organism evidence="2 3">
    <name type="scientific">Azospirillum oryzae</name>
    <dbReference type="NCBI Taxonomy" id="286727"/>
    <lineage>
        <taxon>Bacteria</taxon>
        <taxon>Pseudomonadati</taxon>
        <taxon>Pseudomonadota</taxon>
        <taxon>Alphaproteobacteria</taxon>
        <taxon>Rhodospirillales</taxon>
        <taxon>Azospirillaceae</taxon>
        <taxon>Azospirillum</taxon>
    </lineage>
</organism>